<reference evidence="3" key="1">
    <citation type="submission" date="2017-02" db="EMBL/GenBank/DDBJ databases">
        <authorList>
            <person name="Varghese N."/>
            <person name="Submissions S."/>
        </authorList>
    </citation>
    <scope>NUCLEOTIDE SEQUENCE [LARGE SCALE GENOMIC DNA]</scope>
    <source>
        <strain evidence="3">DSM 24091</strain>
    </source>
</reference>
<dbReference type="OrthoDB" id="1094435at2"/>
<gene>
    <name evidence="2" type="ORF">SAMN05660841_00293</name>
</gene>
<evidence type="ECO:0000313" key="3">
    <source>
        <dbReference type="Proteomes" id="UP000190150"/>
    </source>
</evidence>
<evidence type="ECO:0008006" key="4">
    <source>
        <dbReference type="Google" id="ProtNLM"/>
    </source>
</evidence>
<feature type="chain" id="PRO_5012052402" description="PKD-like family protein" evidence="1">
    <location>
        <begin position="21"/>
        <end position="523"/>
    </location>
</feature>
<dbReference type="Pfam" id="PF16407">
    <property type="entry name" value="PKD_2"/>
    <property type="match status" value="1"/>
</dbReference>
<dbReference type="RefSeq" id="WP_079640646.1">
    <property type="nucleotide sequence ID" value="NZ_FUZF01000001.1"/>
</dbReference>
<keyword evidence="1" id="KW-0732">Signal</keyword>
<protein>
    <recommendedName>
        <fullName evidence="4">PKD-like family protein</fullName>
    </recommendedName>
</protein>
<keyword evidence="3" id="KW-1185">Reference proteome</keyword>
<dbReference type="EMBL" id="FUZF01000001">
    <property type="protein sequence ID" value="SKB39989.1"/>
    <property type="molecule type" value="Genomic_DNA"/>
</dbReference>
<dbReference type="PROSITE" id="PS51257">
    <property type="entry name" value="PROKAR_LIPOPROTEIN"/>
    <property type="match status" value="1"/>
</dbReference>
<dbReference type="AlphaFoldDB" id="A0A1T5AYT8"/>
<evidence type="ECO:0000313" key="2">
    <source>
        <dbReference type="EMBL" id="SKB39989.1"/>
    </source>
</evidence>
<dbReference type="STRING" id="1513896.SAMN05660841_00293"/>
<name>A0A1T5AYT8_9SPHI</name>
<dbReference type="Proteomes" id="UP000190150">
    <property type="component" value="Unassembled WGS sequence"/>
</dbReference>
<organism evidence="2 3">
    <name type="scientific">Sphingobacterium nematocida</name>
    <dbReference type="NCBI Taxonomy" id="1513896"/>
    <lineage>
        <taxon>Bacteria</taxon>
        <taxon>Pseudomonadati</taxon>
        <taxon>Bacteroidota</taxon>
        <taxon>Sphingobacteriia</taxon>
        <taxon>Sphingobacteriales</taxon>
        <taxon>Sphingobacteriaceae</taxon>
        <taxon>Sphingobacterium</taxon>
    </lineage>
</organism>
<evidence type="ECO:0000256" key="1">
    <source>
        <dbReference type="SAM" id="SignalP"/>
    </source>
</evidence>
<feature type="signal peptide" evidence="1">
    <location>
        <begin position="1"/>
        <end position="20"/>
    </location>
</feature>
<dbReference type="InterPro" id="IPR032183">
    <property type="entry name" value="PKD-like"/>
</dbReference>
<sequence length="523" mass="58370">MKHIIYILSFITLLMSACLKDTSTLNMYEVSEIGIDTTGLPIAYTIYQRDTLKIAPTVSVQNTDKGTLKYKWTLNAYGGYERLLGTQEHLSAIINETPSSTPYKLIFTATDSTNNVKAFFTWDITVISLFGDGLIVADTKDEQNTDVSLIMAFNFTGAITKDSASQKIMYNAYSSANGEKIKGIVNQLNFHRRFSYKDITFMTDQSYLRINPDSYIKTQGGNELFIIPPDKLAPNDVSTVVNNNHRQFLINNGKVYGRYGENQKFGYYFLPSDDKGYKAFRVCGFNTGLGGITYDELNNRFLLVADAASMDRPLINFPATHNEATFDPNNMGNKTCLDMFEGYDQRIISIMKERDQEKYYAYQIKRSNPVSGSMGIALNDLSANPDISNAKFFSTSSSEQVLFYATEDKVYATIVELGVPSTTNLRYTANSGEKITGMKIIFTSNGKTYIPSTSDPLDWSKRTTIGAAQRLVVLSTYNASSKTGKIITIPIEILGVGGLVTNPDYIRTYEGFGRITAFDMQLP</sequence>
<accession>A0A1T5AYT8</accession>
<proteinExistence type="predicted"/>